<evidence type="ECO:0000256" key="10">
    <source>
        <dbReference type="ARBA" id="ARBA00023136"/>
    </source>
</evidence>
<comment type="similarity">
    <text evidence="2 11">Belongs to the ATPase d subunit family.</text>
</comment>
<evidence type="ECO:0000256" key="8">
    <source>
        <dbReference type="ARBA" id="ARBA00023065"/>
    </source>
</evidence>
<dbReference type="AlphaFoldDB" id="A0A8H7ENJ0"/>
<dbReference type="EMBL" id="JABAYA010000117">
    <property type="protein sequence ID" value="KAF7724539.1"/>
    <property type="molecule type" value="Genomic_DNA"/>
</dbReference>
<protein>
    <recommendedName>
        <fullName evidence="3 11">ATP synthase subunit d, mitochondrial</fullName>
    </recommendedName>
</protein>
<keyword evidence="14" id="KW-1185">Reference proteome</keyword>
<keyword evidence="7 11" id="KW-0999">Mitochondrion inner membrane</keyword>
<evidence type="ECO:0000256" key="1">
    <source>
        <dbReference type="ARBA" id="ARBA00004273"/>
    </source>
</evidence>
<keyword evidence="12" id="KW-0175">Coiled coil</keyword>
<sequence length="173" mass="19445">MASTVRAAAKQLDWSKLSVSLPKETAASLQAFRKRNDEVKRLLSELKQQSTTVDFGHYRKVLKNQAIVDQAEKAVSGFKPVAYNLDAQLKAIDQFEAKAVSKAQQTVQQIDAELKDLQATLTNIQDSRPIEQLTVDDIIVAKPEITKNIEDMLQKGKFTIPGYREKFGDISYF</sequence>
<dbReference type="SUPFAM" id="SSF161065">
    <property type="entry name" value="ATP synthase D chain-like"/>
    <property type="match status" value="1"/>
</dbReference>
<dbReference type="OrthoDB" id="35799at2759"/>
<evidence type="ECO:0000256" key="9">
    <source>
        <dbReference type="ARBA" id="ARBA00023128"/>
    </source>
</evidence>
<dbReference type="GO" id="GO:0015986">
    <property type="term" value="P:proton motive force-driven ATP synthesis"/>
    <property type="evidence" value="ECO:0007669"/>
    <property type="project" value="UniProtKB-UniRule"/>
</dbReference>
<keyword evidence="10 11" id="KW-0472">Membrane</keyword>
<comment type="function">
    <text evidence="11">Mitochondrial membrane ATP synthase (F(1)F(0) ATP synthase or Complex V) produces ATP from ADP in the presence of a proton gradient across the membrane which is generated by electron transport complexes of the respiratory chain. F-type ATPases consist of two structural domains, F(1) - containing the extramembraneous catalytic core, and F(0) - containing the membrane proton channel, linked together by a central stalk and a peripheral stalk. During catalysis, ATP synthesis in the catalytic domain of F(1) is coupled via a rotary mechanism of the central stalk subunits to proton translocation.</text>
</comment>
<keyword evidence="9 11" id="KW-0496">Mitochondrion</keyword>
<evidence type="ECO:0000256" key="4">
    <source>
        <dbReference type="ARBA" id="ARBA00022448"/>
    </source>
</evidence>
<dbReference type="Gene3D" id="6.10.280.70">
    <property type="match status" value="1"/>
</dbReference>
<dbReference type="InterPro" id="IPR008689">
    <property type="entry name" value="ATP_synth_F0_dsu_mt"/>
</dbReference>
<evidence type="ECO:0000256" key="2">
    <source>
        <dbReference type="ARBA" id="ARBA00006842"/>
    </source>
</evidence>
<evidence type="ECO:0000256" key="3">
    <source>
        <dbReference type="ARBA" id="ARBA00021688"/>
    </source>
</evidence>
<dbReference type="Pfam" id="PF05873">
    <property type="entry name" value="Mt_ATP-synt_D"/>
    <property type="match status" value="1"/>
</dbReference>
<comment type="subcellular location">
    <subcellularLocation>
        <location evidence="1 11">Mitochondrion inner membrane</location>
    </subcellularLocation>
</comment>
<evidence type="ECO:0000256" key="11">
    <source>
        <dbReference type="PIRNR" id="PIRNR005514"/>
    </source>
</evidence>
<evidence type="ECO:0000256" key="7">
    <source>
        <dbReference type="ARBA" id="ARBA00022792"/>
    </source>
</evidence>
<dbReference type="PIRSF" id="PIRSF005514">
    <property type="entry name" value="ATPase_F0_D_mt"/>
    <property type="match status" value="1"/>
</dbReference>
<evidence type="ECO:0000256" key="12">
    <source>
        <dbReference type="SAM" id="Coils"/>
    </source>
</evidence>
<evidence type="ECO:0000313" key="13">
    <source>
        <dbReference type="EMBL" id="KAF7724539.1"/>
    </source>
</evidence>
<evidence type="ECO:0000313" key="14">
    <source>
        <dbReference type="Proteomes" id="UP000605846"/>
    </source>
</evidence>
<reference evidence="13" key="1">
    <citation type="submission" date="2020-01" db="EMBL/GenBank/DDBJ databases">
        <title>Genome Sequencing of Three Apophysomyces-Like Fungal Strains Confirms a Novel Fungal Genus in the Mucoromycota with divergent Burkholderia-like Endosymbiotic Bacteria.</title>
        <authorList>
            <person name="Stajich J.E."/>
            <person name="Macias A.M."/>
            <person name="Carter-House D."/>
            <person name="Lovett B."/>
            <person name="Kasson L.R."/>
            <person name="Berry K."/>
            <person name="Grigoriev I."/>
            <person name="Chang Y."/>
            <person name="Spatafora J."/>
            <person name="Kasson M.T."/>
        </authorList>
    </citation>
    <scope>NUCLEOTIDE SEQUENCE</scope>
    <source>
        <strain evidence="13">NRRL A-21654</strain>
    </source>
</reference>
<dbReference type="Proteomes" id="UP000605846">
    <property type="component" value="Unassembled WGS sequence"/>
</dbReference>
<keyword evidence="8 11" id="KW-0406">Ion transport</keyword>
<keyword evidence="4 11" id="KW-0813">Transport</keyword>
<dbReference type="PANTHER" id="PTHR12700">
    <property type="entry name" value="ATP SYNTHASE SUBUNIT D, MITOCHONDRIAL"/>
    <property type="match status" value="1"/>
</dbReference>
<name>A0A8H7ENJ0_9FUNG</name>
<keyword evidence="5" id="KW-0138">CF(0)</keyword>
<organism evidence="13 14">
    <name type="scientific">Apophysomyces ossiformis</name>
    <dbReference type="NCBI Taxonomy" id="679940"/>
    <lineage>
        <taxon>Eukaryota</taxon>
        <taxon>Fungi</taxon>
        <taxon>Fungi incertae sedis</taxon>
        <taxon>Mucoromycota</taxon>
        <taxon>Mucoromycotina</taxon>
        <taxon>Mucoromycetes</taxon>
        <taxon>Mucorales</taxon>
        <taxon>Mucorineae</taxon>
        <taxon>Mucoraceae</taxon>
        <taxon>Apophysomyces</taxon>
    </lineage>
</organism>
<feature type="coiled-coil region" evidence="12">
    <location>
        <begin position="100"/>
        <end position="127"/>
    </location>
</feature>
<dbReference type="GO" id="GO:0015078">
    <property type="term" value="F:proton transmembrane transporter activity"/>
    <property type="evidence" value="ECO:0007669"/>
    <property type="project" value="InterPro"/>
</dbReference>
<dbReference type="InterPro" id="IPR036228">
    <property type="entry name" value="ATP_synth_F0_dsu_sf_mt"/>
</dbReference>
<accession>A0A8H7ENJ0</accession>
<proteinExistence type="inferred from homology"/>
<keyword evidence="6 11" id="KW-0375">Hydrogen ion transport</keyword>
<dbReference type="GO" id="GO:0045259">
    <property type="term" value="C:proton-transporting ATP synthase complex"/>
    <property type="evidence" value="ECO:0007669"/>
    <property type="project" value="UniProtKB-KW"/>
</dbReference>
<evidence type="ECO:0000256" key="5">
    <source>
        <dbReference type="ARBA" id="ARBA00022547"/>
    </source>
</evidence>
<gene>
    <name evidence="13" type="primary">ATP7</name>
    <name evidence="13" type="ORF">EC973_000916</name>
</gene>
<evidence type="ECO:0000256" key="6">
    <source>
        <dbReference type="ARBA" id="ARBA00022781"/>
    </source>
</evidence>
<comment type="caution">
    <text evidence="13">The sequence shown here is derived from an EMBL/GenBank/DDBJ whole genome shotgun (WGS) entry which is preliminary data.</text>
</comment>
<dbReference type="GO" id="GO:0005743">
    <property type="term" value="C:mitochondrial inner membrane"/>
    <property type="evidence" value="ECO:0007669"/>
    <property type="project" value="UniProtKB-SubCell"/>
</dbReference>